<dbReference type="EMBL" id="LR721780">
    <property type="protein sequence ID" value="VVV92691.1"/>
    <property type="molecule type" value="Genomic_DNA"/>
</dbReference>
<dbReference type="PANTHER" id="PTHR31676:SF7">
    <property type="entry name" value="DUF538 DOMAIN-CONTAINING PROTEIN"/>
    <property type="match status" value="1"/>
</dbReference>
<name>A0A5K0ZUX8_9MAGN</name>
<proteinExistence type="predicted"/>
<dbReference type="InterPro" id="IPR007493">
    <property type="entry name" value="DUF538"/>
</dbReference>
<gene>
    <name evidence="1" type="ORF">NYM_LOCUS12186</name>
</gene>
<dbReference type="Gramene" id="NC2G0009230.1">
    <property type="protein sequence ID" value="NC2G0009230.1:cds"/>
    <property type="gene ID" value="NC2G0009230"/>
</dbReference>
<dbReference type="PANTHER" id="PTHR31676">
    <property type="entry name" value="T31J12.3 PROTEIN-RELATED"/>
    <property type="match status" value="1"/>
</dbReference>
<sequence length="140" mass="15910">MVSQVIDSMRERAEICIGEIECQKRAIQLLDEFNIPRGLLPLENIVEIGLVPSEGFIWLRQKKKKDHYFEQIGRSVSFAAEVTAFVEPRRMKKVTGVKAKELLLWIGVSEMLVDNCNSGNIQFKTHTGISRSFPVSAFVQ</sequence>
<dbReference type="Pfam" id="PF04398">
    <property type="entry name" value="DUF538"/>
    <property type="match status" value="1"/>
</dbReference>
<evidence type="ECO:0000313" key="1">
    <source>
        <dbReference type="EMBL" id="VVV92691.1"/>
    </source>
</evidence>
<organism evidence="1">
    <name type="scientific">Nymphaea colorata</name>
    <name type="common">pocket water lily</name>
    <dbReference type="NCBI Taxonomy" id="210225"/>
    <lineage>
        <taxon>Eukaryota</taxon>
        <taxon>Viridiplantae</taxon>
        <taxon>Streptophyta</taxon>
        <taxon>Embryophyta</taxon>
        <taxon>Tracheophyta</taxon>
        <taxon>Spermatophyta</taxon>
        <taxon>Magnoliopsida</taxon>
        <taxon>Nymphaeales</taxon>
        <taxon>Nymphaeaceae</taxon>
        <taxon>Nymphaea</taxon>
    </lineage>
</organism>
<protein>
    <submittedName>
        <fullName evidence="1">Uncharacterized protein</fullName>
    </submittedName>
</protein>
<dbReference type="AlphaFoldDB" id="A0A5K0ZUX8"/>
<accession>A0A5K0ZUX8</accession>
<dbReference type="Gene3D" id="2.30.240.10">
    <property type="entry name" value="At5g01610-like"/>
    <property type="match status" value="1"/>
</dbReference>
<dbReference type="SUPFAM" id="SSF141562">
    <property type="entry name" value="At5g01610-like"/>
    <property type="match status" value="1"/>
</dbReference>
<reference evidence="1" key="1">
    <citation type="submission" date="2019-09" db="EMBL/GenBank/DDBJ databases">
        <authorList>
            <person name="Zhang L."/>
        </authorList>
    </citation>
    <scope>NUCLEOTIDE SEQUENCE</scope>
</reference>
<dbReference type="InterPro" id="IPR036758">
    <property type="entry name" value="At5g01610-like"/>
</dbReference>